<evidence type="ECO:0000256" key="4">
    <source>
        <dbReference type="ARBA" id="ARBA00023136"/>
    </source>
</evidence>
<dbReference type="InterPro" id="IPR053153">
    <property type="entry name" value="APC_K+_Transporter"/>
</dbReference>
<dbReference type="Proteomes" id="UP000318416">
    <property type="component" value="Unassembled WGS sequence"/>
</dbReference>
<feature type="transmembrane region" description="Helical" evidence="6">
    <location>
        <begin position="468"/>
        <end position="486"/>
    </location>
</feature>
<sequence length="703" mass="75532">MFEARHAPRRPISRVLRPHTLARVFNVPQALKRLVIGKAMRSEELGETLLPKRLALPIFASDPLSSVAYATQEILLVLTVGGTAFLYLTPWVAAGVVALMAVVVMSYRQVVHAYPSGGGSYEVVSKNLGANSGLVVAASLLVDYVMTVAVSVASGVDNIISALPDLAPHRVGLAVGFVVLLAAMNLRGVRESGKAFAAPTYLFIGGILLMVGTGLVRVILGDAPVASSAAYGITPEDHKDTLAGLGLLMLGLRAFASGCTALTGVEAISNGVPAFRTPKSRNAATTMAVMGITAVVMFVGITALSLISKVHYVDNACQLTGLGGDCSTFAQPTVIAQLAAAVFGGDHSVLFYFIQAVTALVLILAANTAFNGFPLLASILAEHRYLPRQMHTRGDRLAFSNGIIALAVVAGALLWLYNADVTSLIHLYILGVFTSFTLSQIGMVKHWNQTLETETDPSVRNAAQRSRVINGFGACVTALVLVIVLLTKFTQGAWLAVVAAIVLWVMMRGIRRHYDAVAAELAVDDPHAESVRPSKVHGIVLVSKLHKPTLRALGYAQAFKPDSLEAVSVAVEKDAVQELEAKWDEFDVQVPLKVLDSPYREITKPVVGYVRSIRRTSPRDAVAVFIPEYVVGHWWEHLLHNQSALWLKSRLLFTTGVMVISVPWQLSSSNRAYHPSRRAPGAVRRGEPSVRSEHEKLPAPEHV</sequence>
<name>A0A561EQK2_9ACTN</name>
<accession>A0A561EQK2</accession>
<evidence type="ECO:0000256" key="5">
    <source>
        <dbReference type="SAM" id="MobiDB-lite"/>
    </source>
</evidence>
<evidence type="ECO:0000256" key="3">
    <source>
        <dbReference type="ARBA" id="ARBA00022989"/>
    </source>
</evidence>
<feature type="transmembrane region" description="Helical" evidence="6">
    <location>
        <begin position="128"/>
        <end position="151"/>
    </location>
</feature>
<keyword evidence="8" id="KW-1185">Reference proteome</keyword>
<dbReference type="GO" id="GO:0022857">
    <property type="term" value="F:transmembrane transporter activity"/>
    <property type="evidence" value="ECO:0007669"/>
    <property type="project" value="InterPro"/>
</dbReference>
<feature type="transmembrane region" description="Helical" evidence="6">
    <location>
        <begin position="84"/>
        <end position="107"/>
    </location>
</feature>
<feature type="region of interest" description="Disordered" evidence="5">
    <location>
        <begin position="674"/>
        <end position="703"/>
    </location>
</feature>
<evidence type="ECO:0000313" key="7">
    <source>
        <dbReference type="EMBL" id="TWE17893.1"/>
    </source>
</evidence>
<evidence type="ECO:0000256" key="2">
    <source>
        <dbReference type="ARBA" id="ARBA00022692"/>
    </source>
</evidence>
<feature type="transmembrane region" description="Helical" evidence="6">
    <location>
        <begin position="171"/>
        <end position="189"/>
    </location>
</feature>
<protein>
    <submittedName>
        <fullName evidence="7">Amino acid/polyamine/organocation transporter (APC superfamily)</fullName>
    </submittedName>
</protein>
<dbReference type="PANTHER" id="PTHR47704:SF1">
    <property type="entry name" value="POTASSIUM TRANSPORTER KIMA"/>
    <property type="match status" value="1"/>
</dbReference>
<comment type="subcellular location">
    <subcellularLocation>
        <location evidence="1">Membrane</location>
        <topology evidence="1">Multi-pass membrane protein</topology>
    </subcellularLocation>
</comment>
<feature type="transmembrane region" description="Helical" evidence="6">
    <location>
        <begin position="350"/>
        <end position="376"/>
    </location>
</feature>
<keyword evidence="4 6" id="KW-0472">Membrane</keyword>
<reference evidence="7 8" key="1">
    <citation type="submission" date="2019-06" db="EMBL/GenBank/DDBJ databases">
        <title>Sequencing the genomes of 1000 actinobacteria strains.</title>
        <authorList>
            <person name="Klenk H.-P."/>
        </authorList>
    </citation>
    <scope>NUCLEOTIDE SEQUENCE [LARGE SCALE GENOMIC DNA]</scope>
    <source>
        <strain evidence="7 8">DSM 41649</strain>
    </source>
</reference>
<keyword evidence="3 6" id="KW-1133">Transmembrane helix</keyword>
<dbReference type="InterPro" id="IPR002293">
    <property type="entry name" value="AA/rel_permease1"/>
</dbReference>
<dbReference type="Pfam" id="PF13520">
    <property type="entry name" value="AA_permease_2"/>
    <property type="match status" value="1"/>
</dbReference>
<dbReference type="Gene3D" id="1.20.1740.10">
    <property type="entry name" value="Amino acid/polyamine transporter I"/>
    <property type="match status" value="1"/>
</dbReference>
<evidence type="ECO:0000256" key="1">
    <source>
        <dbReference type="ARBA" id="ARBA00004141"/>
    </source>
</evidence>
<evidence type="ECO:0000313" key="8">
    <source>
        <dbReference type="Proteomes" id="UP000318416"/>
    </source>
</evidence>
<proteinExistence type="predicted"/>
<gene>
    <name evidence="7" type="ORF">FB465_2934</name>
</gene>
<dbReference type="PANTHER" id="PTHR47704">
    <property type="entry name" value="POTASSIUM TRANSPORTER KIMA"/>
    <property type="match status" value="1"/>
</dbReference>
<feature type="transmembrane region" description="Helical" evidence="6">
    <location>
        <begin position="201"/>
        <end position="221"/>
    </location>
</feature>
<feature type="transmembrane region" description="Helical" evidence="6">
    <location>
        <begin position="423"/>
        <end position="447"/>
    </location>
</feature>
<keyword evidence="2 6" id="KW-0812">Transmembrane</keyword>
<feature type="transmembrane region" description="Helical" evidence="6">
    <location>
        <begin position="241"/>
        <end position="265"/>
    </location>
</feature>
<organism evidence="7 8">
    <name type="scientific">Kitasatospora atroaurantiaca</name>
    <dbReference type="NCBI Taxonomy" id="285545"/>
    <lineage>
        <taxon>Bacteria</taxon>
        <taxon>Bacillati</taxon>
        <taxon>Actinomycetota</taxon>
        <taxon>Actinomycetes</taxon>
        <taxon>Kitasatosporales</taxon>
        <taxon>Streptomycetaceae</taxon>
        <taxon>Kitasatospora</taxon>
    </lineage>
</organism>
<dbReference type="AlphaFoldDB" id="A0A561EQK2"/>
<comment type="caution">
    <text evidence="7">The sequence shown here is derived from an EMBL/GenBank/DDBJ whole genome shotgun (WGS) entry which is preliminary data.</text>
</comment>
<dbReference type="EMBL" id="VIVR01000001">
    <property type="protein sequence ID" value="TWE17893.1"/>
    <property type="molecule type" value="Genomic_DNA"/>
</dbReference>
<feature type="transmembrane region" description="Helical" evidence="6">
    <location>
        <begin position="397"/>
        <end position="417"/>
    </location>
</feature>
<dbReference type="GO" id="GO:0016020">
    <property type="term" value="C:membrane"/>
    <property type="evidence" value="ECO:0007669"/>
    <property type="project" value="UniProtKB-SubCell"/>
</dbReference>
<feature type="transmembrane region" description="Helical" evidence="6">
    <location>
        <begin position="492"/>
        <end position="510"/>
    </location>
</feature>
<feature type="compositionally biased region" description="Basic and acidic residues" evidence="5">
    <location>
        <begin position="684"/>
        <end position="703"/>
    </location>
</feature>
<feature type="transmembrane region" description="Helical" evidence="6">
    <location>
        <begin position="286"/>
        <end position="307"/>
    </location>
</feature>
<evidence type="ECO:0000256" key="6">
    <source>
        <dbReference type="SAM" id="Phobius"/>
    </source>
</evidence>